<dbReference type="PROSITE" id="PS50090">
    <property type="entry name" value="MYB_LIKE"/>
    <property type="match status" value="1"/>
</dbReference>
<keyword evidence="5" id="KW-0234">DNA repair</keyword>
<dbReference type="Proteomes" id="UP000030755">
    <property type="component" value="Unassembled WGS sequence"/>
</dbReference>
<evidence type="ECO:0000256" key="6">
    <source>
        <dbReference type="ARBA" id="ARBA00023242"/>
    </source>
</evidence>
<dbReference type="Pfam" id="PF07529">
    <property type="entry name" value="HSA"/>
    <property type="match status" value="1"/>
</dbReference>
<dbReference type="GO" id="GO:0035267">
    <property type="term" value="C:NuA4 histone acetyltransferase complex"/>
    <property type="evidence" value="ECO:0007669"/>
    <property type="project" value="TreeGrafter"/>
</dbReference>
<feature type="compositionally biased region" description="Polar residues" evidence="9">
    <location>
        <begin position="565"/>
        <end position="576"/>
    </location>
</feature>
<evidence type="ECO:0000259" key="11">
    <source>
        <dbReference type="PROSITE" id="PS51204"/>
    </source>
</evidence>
<dbReference type="Pfam" id="PF13921">
    <property type="entry name" value="Myb_DNA-bind_6"/>
    <property type="match status" value="1"/>
</dbReference>
<dbReference type="HOGENOM" id="CLU_404466_0_0_1"/>
<comment type="similarity">
    <text evidence="2">Belongs to the EAF1 family.</text>
</comment>
<dbReference type="InterPro" id="IPR001005">
    <property type="entry name" value="SANT/Myb"/>
</dbReference>
<dbReference type="OMA" id="HENHINQ"/>
<organism evidence="12 13">
    <name type="scientific">Rozella allomycis (strain CSF55)</name>
    <dbReference type="NCBI Taxonomy" id="988480"/>
    <lineage>
        <taxon>Eukaryota</taxon>
        <taxon>Fungi</taxon>
        <taxon>Fungi incertae sedis</taxon>
        <taxon>Cryptomycota</taxon>
        <taxon>Cryptomycota incertae sedis</taxon>
        <taxon>Rozella</taxon>
    </lineage>
</organism>
<dbReference type="GO" id="GO:0006281">
    <property type="term" value="P:DNA repair"/>
    <property type="evidence" value="ECO:0007669"/>
    <property type="project" value="UniProtKB-KW"/>
</dbReference>
<evidence type="ECO:0000313" key="13">
    <source>
        <dbReference type="Proteomes" id="UP000030755"/>
    </source>
</evidence>
<keyword evidence="6" id="KW-0539">Nucleus</keyword>
<gene>
    <name evidence="12" type="ORF">O9G_000093</name>
</gene>
<reference evidence="12 13" key="1">
    <citation type="journal article" date="2013" name="Curr. Biol.">
        <title>Shared signatures of parasitism and phylogenomics unite Cryptomycota and microsporidia.</title>
        <authorList>
            <person name="James T.Y."/>
            <person name="Pelin A."/>
            <person name="Bonen L."/>
            <person name="Ahrendt S."/>
            <person name="Sain D."/>
            <person name="Corradi N."/>
            <person name="Stajich J.E."/>
        </authorList>
    </citation>
    <scope>NUCLEOTIDE SEQUENCE [LARGE SCALE GENOMIC DNA]</scope>
    <source>
        <strain evidence="12 13">CSF55</strain>
    </source>
</reference>
<dbReference type="InterPro" id="IPR009057">
    <property type="entry name" value="Homeodomain-like_sf"/>
</dbReference>
<feature type="compositionally biased region" description="Polar residues" evidence="9">
    <location>
        <begin position="669"/>
        <end position="680"/>
    </location>
</feature>
<feature type="region of interest" description="Disordered" evidence="9">
    <location>
        <begin position="644"/>
        <end position="680"/>
    </location>
</feature>
<evidence type="ECO:0000256" key="5">
    <source>
        <dbReference type="ARBA" id="ARBA00023204"/>
    </source>
</evidence>
<sequence length="680" mass="77644">MTEGSLEADREQVLLTKTKILTWLYEKHQVLMNHLSYMEKLGTVMDYDPMIENDGVQTELKLPDICAKYQAKVYDEEEKKKYKKLIKYPPNFERIPQPEPQITSDGIYEFFLQLKYFPLYKYLQTSHKIITSKDWQIAAKELRAFKVLESIEELKSMNMWSSRQMKKQIMPQRHKAKWDYLLEEMEWMSVDFQQERKWKKCLAKKCALMIEEYFSNKNKAASNEANKEMKEPKLFYEQPLDVDELLDNEDISIYGPPDYENDKFEDENENLPIVPLYKWQLQDMFVGHPAVNDDTEDHVEISEKAEKENIDNLFYSPEEIEAQEGEQSTPIESTAEWTVEEDDLLITYAEELSFNWTLLAELINSSAKFTVKKSEIDIQYRYAALESVDSSTQNTQHSTSITPIESSSKYDLKIRKNLQMRGKLLQQEAKKRETSIISFFESVKKLSSKHRPAKTTTKKTTLSAHPSHDGTLKKLGIPTTRISTPSELAMKRLQRARTIQEHGMMMRPPGAPHGPGGPLPPRSTGPNNNGGPMPRPVPQGGPPSTAPTTANNGIPNRPNMRPSPMGQSPGQPTQPMIQPPAQGLQQPLMQMSGNPAQNAKMQQLNFMAQIRNQLARTAFMMGPTGQLLPTAYAGLMQMNQGVMPQPATSTTPLMTPPQHINQAPVKRSGTPQSNQNKKKK</sequence>
<feature type="domain" description="HSA" evidence="11">
    <location>
        <begin position="165"/>
        <end position="237"/>
    </location>
</feature>
<dbReference type="OrthoDB" id="5364245at2759"/>
<dbReference type="InterPro" id="IPR014012">
    <property type="entry name" value="HSA_dom"/>
</dbReference>
<feature type="compositionally biased region" description="Polar residues" evidence="9">
    <location>
        <begin position="644"/>
        <end position="661"/>
    </location>
</feature>
<comment type="function">
    <text evidence="7">Component of the NuA4 histone acetyltransferase complex which is involved in transcriptional activation of selected genes principally by acetylation of nucleosomal histone H4 and H2A. The NuA4 complex is also involved in DNA repair.</text>
</comment>
<evidence type="ECO:0000256" key="2">
    <source>
        <dbReference type="ARBA" id="ARBA00008913"/>
    </source>
</evidence>
<feature type="compositionally biased region" description="Pro residues" evidence="9">
    <location>
        <begin position="509"/>
        <end position="523"/>
    </location>
</feature>
<keyword evidence="4" id="KW-0156">Chromatin regulator</keyword>
<dbReference type="PANTHER" id="PTHR46459:SF1">
    <property type="entry name" value="E1A-BINDING PROTEIN P400"/>
    <property type="match status" value="1"/>
</dbReference>
<dbReference type="GO" id="GO:0005634">
    <property type="term" value="C:nucleus"/>
    <property type="evidence" value="ECO:0007669"/>
    <property type="project" value="UniProtKB-SubCell"/>
</dbReference>
<feature type="region of interest" description="Disordered" evidence="9">
    <location>
        <begin position="504"/>
        <end position="581"/>
    </location>
</feature>
<comment type="subcellular location">
    <subcellularLocation>
        <location evidence="1">Nucleus</location>
    </subcellularLocation>
</comment>
<keyword evidence="3" id="KW-0227">DNA damage</keyword>
<feature type="compositionally biased region" description="Basic residues" evidence="9">
    <location>
        <begin position="447"/>
        <end position="457"/>
    </location>
</feature>
<dbReference type="SMART" id="SM00573">
    <property type="entry name" value="HSA"/>
    <property type="match status" value="1"/>
</dbReference>
<evidence type="ECO:0000256" key="7">
    <source>
        <dbReference type="ARBA" id="ARBA00025178"/>
    </source>
</evidence>
<dbReference type="PANTHER" id="PTHR46459">
    <property type="entry name" value="E1A-BINDING PROTEIN P400-RELATED"/>
    <property type="match status" value="1"/>
</dbReference>
<dbReference type="STRING" id="988480.A0A075ANY5"/>
<evidence type="ECO:0000313" key="12">
    <source>
        <dbReference type="EMBL" id="EPZ31614.1"/>
    </source>
</evidence>
<proteinExistence type="inferred from homology"/>
<dbReference type="EMBL" id="KE561209">
    <property type="protein sequence ID" value="EPZ31614.1"/>
    <property type="molecule type" value="Genomic_DNA"/>
</dbReference>
<feature type="region of interest" description="Disordered" evidence="9">
    <location>
        <begin position="447"/>
        <end position="477"/>
    </location>
</feature>
<evidence type="ECO:0000256" key="8">
    <source>
        <dbReference type="ARBA" id="ARBA00029670"/>
    </source>
</evidence>
<evidence type="ECO:0000256" key="3">
    <source>
        <dbReference type="ARBA" id="ARBA00022763"/>
    </source>
</evidence>
<evidence type="ECO:0000256" key="4">
    <source>
        <dbReference type="ARBA" id="ARBA00022853"/>
    </source>
</evidence>
<dbReference type="GO" id="GO:0006325">
    <property type="term" value="P:chromatin organization"/>
    <property type="evidence" value="ECO:0007669"/>
    <property type="project" value="UniProtKB-KW"/>
</dbReference>
<evidence type="ECO:0000259" key="10">
    <source>
        <dbReference type="PROSITE" id="PS50090"/>
    </source>
</evidence>
<feature type="compositionally biased region" description="Pro residues" evidence="9">
    <location>
        <begin position="533"/>
        <end position="545"/>
    </location>
</feature>
<evidence type="ECO:0000256" key="9">
    <source>
        <dbReference type="SAM" id="MobiDB-lite"/>
    </source>
</evidence>
<evidence type="ECO:0000256" key="1">
    <source>
        <dbReference type="ARBA" id="ARBA00004123"/>
    </source>
</evidence>
<dbReference type="CDD" id="cd00167">
    <property type="entry name" value="SANT"/>
    <property type="match status" value="1"/>
</dbReference>
<name>A0A075ANY5_ROZAC</name>
<accession>A0A075ANY5</accession>
<protein>
    <recommendedName>
        <fullName evidence="8">Vacuolar import and degradation protein 21</fullName>
    </recommendedName>
</protein>
<dbReference type="AlphaFoldDB" id="A0A075ANY5"/>
<feature type="domain" description="Myb-like" evidence="10">
    <location>
        <begin position="329"/>
        <end position="386"/>
    </location>
</feature>
<keyword evidence="13" id="KW-1185">Reference proteome</keyword>
<dbReference type="GO" id="GO:0003682">
    <property type="term" value="F:chromatin binding"/>
    <property type="evidence" value="ECO:0007669"/>
    <property type="project" value="TreeGrafter"/>
</dbReference>
<dbReference type="SUPFAM" id="SSF46689">
    <property type="entry name" value="Homeodomain-like"/>
    <property type="match status" value="1"/>
</dbReference>
<dbReference type="SMART" id="SM00717">
    <property type="entry name" value="SANT"/>
    <property type="match status" value="1"/>
</dbReference>
<dbReference type="PROSITE" id="PS51204">
    <property type="entry name" value="HSA"/>
    <property type="match status" value="1"/>
</dbReference>